<organism evidence="7">
    <name type="scientific">Oryza meridionalis</name>
    <dbReference type="NCBI Taxonomy" id="40149"/>
    <lineage>
        <taxon>Eukaryota</taxon>
        <taxon>Viridiplantae</taxon>
        <taxon>Streptophyta</taxon>
        <taxon>Embryophyta</taxon>
        <taxon>Tracheophyta</taxon>
        <taxon>Spermatophyta</taxon>
        <taxon>Magnoliopsida</taxon>
        <taxon>Liliopsida</taxon>
        <taxon>Poales</taxon>
        <taxon>Poaceae</taxon>
        <taxon>BOP clade</taxon>
        <taxon>Oryzoideae</taxon>
        <taxon>Oryzeae</taxon>
        <taxon>Oryzinae</taxon>
        <taxon>Oryza</taxon>
    </lineage>
</organism>
<sequence length="412" mass="44396">MLLLPSKCFWCKCNSLLIFFFSTLFCYLSQSTRKLSNSSSSRRGEAATMASSAAAAATGRAALVKAFDETRTGVRGLVEAGVSAVPDIFRHPDPYASVPLAPPGVSIPVVDLSLPAPLAAEAAAGAGREWGFFYLVNHHALVPSGFTDGLLAATRAFNELPSTERAAHYGRSVDGGVDYFSNFDLCRSGAASWRDTIEVTFGPSRPDTGRIPAACRAEVVGWDAHATAVARAVMALLCEGLGLAADALEEASCLEGRVMVCHYYPVCPEPERTMGVVPHTDPVVLTILAQDGVGGLQVKHTNENGESYWVDAKPVPGALMINVGDLLQIMSNDKYKSVEHRVVMNSHEEARVSSAIFYNPGKRGDSVFYGPLPELVSSENPPKYRNFTMPEFLGTFFKRELASNALIEHFKI</sequence>
<dbReference type="Pfam" id="PF03171">
    <property type="entry name" value="2OG-FeII_Oxy"/>
    <property type="match status" value="1"/>
</dbReference>
<dbReference type="Gramene" id="OMERI06G11410.3">
    <property type="protein sequence ID" value="OMERI06G11410.3"/>
    <property type="gene ID" value="OMERI06G11410"/>
</dbReference>
<dbReference type="InterPro" id="IPR044861">
    <property type="entry name" value="IPNS-like_FE2OG_OXY"/>
</dbReference>
<keyword evidence="4 5" id="KW-0408">Iron</keyword>
<dbReference type="STRING" id="40149.A0A0E0E024"/>
<dbReference type="Proteomes" id="UP000008021">
    <property type="component" value="Chromosome 6"/>
</dbReference>
<comment type="similarity">
    <text evidence="1 5">Belongs to the iron/ascorbate-dependent oxidoreductase family.</text>
</comment>
<dbReference type="Gene3D" id="2.60.120.330">
    <property type="entry name" value="B-lactam Antibiotic, Isopenicillin N Synthase, Chain"/>
    <property type="match status" value="1"/>
</dbReference>
<reference evidence="7" key="2">
    <citation type="submission" date="2018-05" db="EMBL/GenBank/DDBJ databases">
        <title>OmerRS3 (Oryza meridionalis Reference Sequence Version 3).</title>
        <authorList>
            <person name="Zhang J."/>
            <person name="Kudrna D."/>
            <person name="Lee S."/>
            <person name="Talag J."/>
            <person name="Welchert J."/>
            <person name="Wing R.A."/>
        </authorList>
    </citation>
    <scope>NUCLEOTIDE SEQUENCE [LARGE SCALE GENOMIC DNA]</scope>
    <source>
        <strain evidence="7">cv. OR44</strain>
    </source>
</reference>
<feature type="domain" description="Fe2OG dioxygenase" evidence="6">
    <location>
        <begin position="249"/>
        <end position="360"/>
    </location>
</feature>
<dbReference type="GO" id="GO:0051213">
    <property type="term" value="F:dioxygenase activity"/>
    <property type="evidence" value="ECO:0007669"/>
    <property type="project" value="UniProtKB-ARBA"/>
</dbReference>
<dbReference type="FunFam" id="2.60.120.330:FF:000026">
    <property type="entry name" value="DIBOA-glucoside dioxygenase BX6"/>
    <property type="match status" value="1"/>
</dbReference>
<dbReference type="PROSITE" id="PS51471">
    <property type="entry name" value="FE2OG_OXY"/>
    <property type="match status" value="1"/>
</dbReference>
<evidence type="ECO:0000256" key="3">
    <source>
        <dbReference type="ARBA" id="ARBA00023002"/>
    </source>
</evidence>
<dbReference type="HOGENOM" id="CLU_010119_0_1_1"/>
<dbReference type="PANTHER" id="PTHR10209:SF751">
    <property type="entry name" value="OS06G0255100 PROTEIN"/>
    <property type="match status" value="1"/>
</dbReference>
<evidence type="ECO:0000256" key="2">
    <source>
        <dbReference type="ARBA" id="ARBA00022723"/>
    </source>
</evidence>
<protein>
    <recommendedName>
        <fullName evidence="6">Fe2OG dioxygenase domain-containing protein</fullName>
    </recommendedName>
</protein>
<evidence type="ECO:0000313" key="7">
    <source>
        <dbReference type="EnsemblPlants" id="OMERI06G11410.3"/>
    </source>
</evidence>
<dbReference type="InterPro" id="IPR005123">
    <property type="entry name" value="Oxoglu/Fe-dep_dioxygenase_dom"/>
</dbReference>
<dbReference type="EnsemblPlants" id="OMERI06G11410.3">
    <property type="protein sequence ID" value="OMERI06G11410.3"/>
    <property type="gene ID" value="OMERI06G11410"/>
</dbReference>
<dbReference type="eggNOG" id="KOG0143">
    <property type="taxonomic scope" value="Eukaryota"/>
</dbReference>
<reference evidence="7" key="1">
    <citation type="submission" date="2015-04" db="UniProtKB">
        <authorList>
            <consortium name="EnsemblPlants"/>
        </authorList>
    </citation>
    <scope>IDENTIFICATION</scope>
</reference>
<dbReference type="InterPro" id="IPR026992">
    <property type="entry name" value="DIOX_N"/>
</dbReference>
<dbReference type="PANTHER" id="PTHR10209">
    <property type="entry name" value="OXIDOREDUCTASE, 2OG-FE II OXYGENASE FAMILY PROTEIN"/>
    <property type="match status" value="1"/>
</dbReference>
<keyword evidence="3 5" id="KW-0560">Oxidoreductase</keyword>
<evidence type="ECO:0000256" key="4">
    <source>
        <dbReference type="ARBA" id="ARBA00023004"/>
    </source>
</evidence>
<evidence type="ECO:0000313" key="8">
    <source>
        <dbReference type="Proteomes" id="UP000008021"/>
    </source>
</evidence>
<dbReference type="SUPFAM" id="SSF51197">
    <property type="entry name" value="Clavaminate synthase-like"/>
    <property type="match status" value="1"/>
</dbReference>
<evidence type="ECO:0000256" key="5">
    <source>
        <dbReference type="RuleBase" id="RU003682"/>
    </source>
</evidence>
<keyword evidence="8" id="KW-1185">Reference proteome</keyword>
<dbReference type="AlphaFoldDB" id="A0A0E0E024"/>
<dbReference type="GO" id="GO:0046872">
    <property type="term" value="F:metal ion binding"/>
    <property type="evidence" value="ECO:0007669"/>
    <property type="project" value="UniProtKB-KW"/>
</dbReference>
<name>A0A0E0E024_9ORYZ</name>
<accession>A0A0E0E024</accession>
<evidence type="ECO:0000256" key="1">
    <source>
        <dbReference type="ARBA" id="ARBA00008056"/>
    </source>
</evidence>
<dbReference type="InterPro" id="IPR027443">
    <property type="entry name" value="IPNS-like_sf"/>
</dbReference>
<keyword evidence="2 5" id="KW-0479">Metal-binding</keyword>
<proteinExistence type="inferred from homology"/>
<evidence type="ECO:0000259" key="6">
    <source>
        <dbReference type="PROSITE" id="PS51471"/>
    </source>
</evidence>
<dbReference type="Pfam" id="PF14226">
    <property type="entry name" value="DIOX_N"/>
    <property type="match status" value="1"/>
</dbReference>